<dbReference type="EMBL" id="OZ023711">
    <property type="protein sequence ID" value="CAK9860083.1"/>
    <property type="molecule type" value="Genomic_DNA"/>
</dbReference>
<gene>
    <name evidence="1" type="ORF">CSSPJE1EN2_LOCUS3078</name>
</gene>
<protein>
    <submittedName>
        <fullName evidence="1">Uncharacterized protein</fullName>
    </submittedName>
</protein>
<evidence type="ECO:0000313" key="1">
    <source>
        <dbReference type="EMBL" id="CAK9860083.1"/>
    </source>
</evidence>
<organism evidence="1 2">
    <name type="scientific">Sphagnum jensenii</name>
    <dbReference type="NCBI Taxonomy" id="128206"/>
    <lineage>
        <taxon>Eukaryota</taxon>
        <taxon>Viridiplantae</taxon>
        <taxon>Streptophyta</taxon>
        <taxon>Embryophyta</taxon>
        <taxon>Bryophyta</taxon>
        <taxon>Sphagnophytina</taxon>
        <taxon>Sphagnopsida</taxon>
        <taxon>Sphagnales</taxon>
        <taxon>Sphagnaceae</taxon>
        <taxon>Sphagnum</taxon>
    </lineage>
</organism>
<accession>A0ABP1AC85</accession>
<reference evidence="1" key="1">
    <citation type="submission" date="2024-03" db="EMBL/GenBank/DDBJ databases">
        <authorList>
            <consortium name="ELIXIR-Norway"/>
            <consortium name="Elixir Norway"/>
        </authorList>
    </citation>
    <scope>NUCLEOTIDE SEQUENCE</scope>
</reference>
<sequence length="163" mass="18401">MESGFMQMVVADTMKKKAIHHNFVYAQDADQSYQPGQAAIHVPMYPQQQFNYLHHHCHPQLSLSFESIEWVPGGGNRFSYSFDVILTVCLGEHGNMRSATYIHLYVDGDGKSLLMCTKDRQTFPPIETPAIPPPAMPATPQLVNQKISSTGRILHSTRRVQFL</sequence>
<name>A0ABP1AC85_9BRYO</name>
<dbReference type="Proteomes" id="UP001497522">
    <property type="component" value="Chromosome 10"/>
</dbReference>
<keyword evidence="2" id="KW-1185">Reference proteome</keyword>
<evidence type="ECO:0000313" key="2">
    <source>
        <dbReference type="Proteomes" id="UP001497522"/>
    </source>
</evidence>
<proteinExistence type="predicted"/>